<keyword evidence="5 7" id="KW-1133">Transmembrane helix</keyword>
<feature type="transmembrane region" description="Helical" evidence="7">
    <location>
        <begin position="65"/>
        <end position="86"/>
    </location>
</feature>
<evidence type="ECO:0000256" key="1">
    <source>
        <dbReference type="ARBA" id="ARBA00004651"/>
    </source>
</evidence>
<dbReference type="InterPro" id="IPR011066">
    <property type="entry name" value="MscS_channel_C_sf"/>
</dbReference>
<sequence length="308" mass="34560">MEASKLIQTLVDKLEQWLTSFVAYLPNLAMAIVIFFIFLFVARYIERFSKKQLMKVHFDETISGFLSRLIFLGILVAGIMMSLSILNLTGTVTSILAGLGIIGLALGFAFQDTAANFMSGIYITFQQPYAIGDVIETHDGVMGNVVDINLRVTKVKTFDGPMVYVPNRFLFQENFTNYTEEGRRRIRVDVGVSYGEDLEKVERIALEAVRDVPGRIANEDVSLFWKGFGDSSIDFSVNIWLEYSRENRAYISAKNQAIKNIKKAFDANDIMIPFPIRTLDFGIKGGVQLHEEMDKAANVRSMGGSQGQ</sequence>
<organism evidence="11 12">
    <name type="scientific">Cyclobacterium lianum</name>
    <dbReference type="NCBI Taxonomy" id="388280"/>
    <lineage>
        <taxon>Bacteria</taxon>
        <taxon>Pseudomonadati</taxon>
        <taxon>Bacteroidota</taxon>
        <taxon>Cytophagia</taxon>
        <taxon>Cytophagales</taxon>
        <taxon>Cyclobacteriaceae</taxon>
        <taxon>Cyclobacterium</taxon>
    </lineage>
</organism>
<dbReference type="Pfam" id="PF21088">
    <property type="entry name" value="MS_channel_1st"/>
    <property type="match status" value="1"/>
</dbReference>
<dbReference type="RefSeq" id="WP_073095183.1">
    <property type="nucleotide sequence ID" value="NZ_FRCY01000008.1"/>
</dbReference>
<dbReference type="Gene3D" id="1.10.287.1260">
    <property type="match status" value="1"/>
</dbReference>
<evidence type="ECO:0000256" key="3">
    <source>
        <dbReference type="ARBA" id="ARBA00022475"/>
    </source>
</evidence>
<feature type="domain" description="Mechanosensitive ion channel transmembrane helices 2/3" evidence="10">
    <location>
        <begin position="69"/>
        <end position="111"/>
    </location>
</feature>
<evidence type="ECO:0000256" key="4">
    <source>
        <dbReference type="ARBA" id="ARBA00022692"/>
    </source>
</evidence>
<comment type="similarity">
    <text evidence="2">Belongs to the MscS (TC 1.A.23) family.</text>
</comment>
<dbReference type="InterPro" id="IPR006685">
    <property type="entry name" value="MscS_channel_2nd"/>
</dbReference>
<protein>
    <submittedName>
        <fullName evidence="11">Small conductance mechanosensitive channel</fullName>
    </submittedName>
</protein>
<evidence type="ECO:0000256" key="6">
    <source>
        <dbReference type="ARBA" id="ARBA00023136"/>
    </source>
</evidence>
<dbReference type="EMBL" id="FRCY01000008">
    <property type="protein sequence ID" value="SHN14755.1"/>
    <property type="molecule type" value="Genomic_DNA"/>
</dbReference>
<evidence type="ECO:0000259" key="10">
    <source>
        <dbReference type="Pfam" id="PF21088"/>
    </source>
</evidence>
<evidence type="ECO:0000313" key="12">
    <source>
        <dbReference type="Proteomes" id="UP000184513"/>
    </source>
</evidence>
<feature type="domain" description="Mechanosensitive ion channel MscS C-terminal" evidence="9">
    <location>
        <begin position="186"/>
        <end position="271"/>
    </location>
</feature>
<dbReference type="AlphaFoldDB" id="A0A1M7PCS5"/>
<dbReference type="Pfam" id="PF05552">
    <property type="entry name" value="MS_channel_1st_1"/>
    <property type="match status" value="1"/>
</dbReference>
<evidence type="ECO:0000259" key="8">
    <source>
        <dbReference type="Pfam" id="PF00924"/>
    </source>
</evidence>
<dbReference type="Gene3D" id="2.30.30.60">
    <property type="match status" value="1"/>
</dbReference>
<dbReference type="Gene3D" id="3.30.70.100">
    <property type="match status" value="1"/>
</dbReference>
<name>A0A1M7PCS5_9BACT</name>
<dbReference type="InterPro" id="IPR045275">
    <property type="entry name" value="MscS_archaea/bacteria_type"/>
</dbReference>
<dbReference type="OrthoDB" id="1522493at2"/>
<dbReference type="GO" id="GO:0008381">
    <property type="term" value="F:mechanosensitive monoatomic ion channel activity"/>
    <property type="evidence" value="ECO:0007669"/>
    <property type="project" value="InterPro"/>
</dbReference>
<feature type="domain" description="Mechanosensitive ion channel MscS" evidence="8">
    <location>
        <begin position="112"/>
        <end position="179"/>
    </location>
</feature>
<dbReference type="SUPFAM" id="SSF82689">
    <property type="entry name" value="Mechanosensitive channel protein MscS (YggB), C-terminal domain"/>
    <property type="match status" value="1"/>
</dbReference>
<dbReference type="InterPro" id="IPR049278">
    <property type="entry name" value="MS_channel_C"/>
</dbReference>
<reference evidence="11 12" key="1">
    <citation type="submission" date="2016-11" db="EMBL/GenBank/DDBJ databases">
        <authorList>
            <person name="Jaros S."/>
            <person name="Januszkiewicz K."/>
            <person name="Wedrychowicz H."/>
        </authorList>
    </citation>
    <scope>NUCLEOTIDE SEQUENCE [LARGE SCALE GENOMIC DNA]</scope>
    <source>
        <strain evidence="11 12">CGMCC 1.6102</strain>
    </source>
</reference>
<dbReference type="Proteomes" id="UP000184513">
    <property type="component" value="Unassembled WGS sequence"/>
</dbReference>
<dbReference type="InterPro" id="IPR049142">
    <property type="entry name" value="MS_channel_1st"/>
</dbReference>
<proteinExistence type="inferred from homology"/>
<dbReference type="Pfam" id="PF00924">
    <property type="entry name" value="MS_channel_2nd"/>
    <property type="match status" value="1"/>
</dbReference>
<dbReference type="InterPro" id="IPR011014">
    <property type="entry name" value="MscS_channel_TM-2"/>
</dbReference>
<dbReference type="Pfam" id="PF21082">
    <property type="entry name" value="MS_channel_3rd"/>
    <property type="match status" value="1"/>
</dbReference>
<dbReference type="SUPFAM" id="SSF50182">
    <property type="entry name" value="Sm-like ribonucleoproteins"/>
    <property type="match status" value="1"/>
</dbReference>
<evidence type="ECO:0000256" key="7">
    <source>
        <dbReference type="SAM" id="Phobius"/>
    </source>
</evidence>
<feature type="transmembrane region" description="Helical" evidence="7">
    <location>
        <begin position="92"/>
        <end position="110"/>
    </location>
</feature>
<evidence type="ECO:0000256" key="5">
    <source>
        <dbReference type="ARBA" id="ARBA00022989"/>
    </source>
</evidence>
<dbReference type="PANTHER" id="PTHR30221:SF1">
    <property type="entry name" value="SMALL-CONDUCTANCE MECHANOSENSITIVE CHANNEL"/>
    <property type="match status" value="1"/>
</dbReference>
<comment type="subcellular location">
    <subcellularLocation>
        <location evidence="1">Cell membrane</location>
        <topology evidence="1">Multi-pass membrane protein</topology>
    </subcellularLocation>
</comment>
<dbReference type="InterPro" id="IPR008910">
    <property type="entry name" value="MSC_TM_helix"/>
</dbReference>
<gene>
    <name evidence="11" type="ORF">SAMN04488057_10849</name>
</gene>
<dbReference type="SUPFAM" id="SSF82861">
    <property type="entry name" value="Mechanosensitive channel protein MscS (YggB), transmembrane region"/>
    <property type="match status" value="1"/>
</dbReference>
<keyword evidence="4 7" id="KW-0812">Transmembrane</keyword>
<keyword evidence="12" id="KW-1185">Reference proteome</keyword>
<keyword evidence="3" id="KW-1003">Cell membrane</keyword>
<dbReference type="InterPro" id="IPR023408">
    <property type="entry name" value="MscS_beta-dom_sf"/>
</dbReference>
<evidence type="ECO:0000259" key="9">
    <source>
        <dbReference type="Pfam" id="PF21082"/>
    </source>
</evidence>
<accession>A0A1M7PCS5</accession>
<dbReference type="InterPro" id="IPR010920">
    <property type="entry name" value="LSM_dom_sf"/>
</dbReference>
<dbReference type="PANTHER" id="PTHR30221">
    <property type="entry name" value="SMALL-CONDUCTANCE MECHANOSENSITIVE CHANNEL"/>
    <property type="match status" value="1"/>
</dbReference>
<evidence type="ECO:0000256" key="2">
    <source>
        <dbReference type="ARBA" id="ARBA00008017"/>
    </source>
</evidence>
<keyword evidence="6 7" id="KW-0472">Membrane</keyword>
<evidence type="ECO:0000313" key="11">
    <source>
        <dbReference type="EMBL" id="SHN14755.1"/>
    </source>
</evidence>
<dbReference type="STRING" id="388280.SAMN04488057_10849"/>
<feature type="transmembrane region" description="Helical" evidence="7">
    <location>
        <begin position="21"/>
        <end position="45"/>
    </location>
</feature>
<dbReference type="GO" id="GO:0005886">
    <property type="term" value="C:plasma membrane"/>
    <property type="evidence" value="ECO:0007669"/>
    <property type="project" value="UniProtKB-SubCell"/>
</dbReference>